<gene>
    <name evidence="2" type="ORF">MCOR_15956</name>
</gene>
<evidence type="ECO:0000256" key="1">
    <source>
        <dbReference type="SAM" id="Coils"/>
    </source>
</evidence>
<organism evidence="2 3">
    <name type="scientific">Mytilus coruscus</name>
    <name type="common">Sea mussel</name>
    <dbReference type="NCBI Taxonomy" id="42192"/>
    <lineage>
        <taxon>Eukaryota</taxon>
        <taxon>Metazoa</taxon>
        <taxon>Spiralia</taxon>
        <taxon>Lophotrochozoa</taxon>
        <taxon>Mollusca</taxon>
        <taxon>Bivalvia</taxon>
        <taxon>Autobranchia</taxon>
        <taxon>Pteriomorphia</taxon>
        <taxon>Mytilida</taxon>
        <taxon>Mytiloidea</taxon>
        <taxon>Mytilidae</taxon>
        <taxon>Mytilinae</taxon>
        <taxon>Mytilus</taxon>
    </lineage>
</organism>
<sequence>MGALFNRRQKKIKDLQKCFNARNDTKVKEKLLSFLNDKLVLPEEKKESFQNEITTATTDTSSTCDCVNIKVTSNDTCSVDYARIVQRNRHLAKNVSKQATILKSHSAKINSIKLQNDNLKAELSKKKKRLSGENVISQINKLKKKSQDLSKKSKELKSLKLISTHQ</sequence>
<dbReference type="AlphaFoldDB" id="A0A6J8B7S9"/>
<reference evidence="2 3" key="1">
    <citation type="submission" date="2020-06" db="EMBL/GenBank/DDBJ databases">
        <authorList>
            <person name="Li R."/>
            <person name="Bekaert M."/>
        </authorList>
    </citation>
    <scope>NUCLEOTIDE SEQUENCE [LARGE SCALE GENOMIC DNA]</scope>
    <source>
        <strain evidence="3">wild</strain>
    </source>
</reference>
<dbReference type="Proteomes" id="UP000507470">
    <property type="component" value="Unassembled WGS sequence"/>
</dbReference>
<evidence type="ECO:0000313" key="3">
    <source>
        <dbReference type="Proteomes" id="UP000507470"/>
    </source>
</evidence>
<keyword evidence="3" id="KW-1185">Reference proteome</keyword>
<dbReference type="OrthoDB" id="10541297at2759"/>
<feature type="coiled-coil region" evidence="1">
    <location>
        <begin position="102"/>
        <end position="159"/>
    </location>
</feature>
<dbReference type="EMBL" id="CACVKT020002765">
    <property type="protein sequence ID" value="CAC5379955.1"/>
    <property type="molecule type" value="Genomic_DNA"/>
</dbReference>
<name>A0A6J8B7S9_MYTCO</name>
<proteinExistence type="predicted"/>
<evidence type="ECO:0000313" key="2">
    <source>
        <dbReference type="EMBL" id="CAC5379955.1"/>
    </source>
</evidence>
<accession>A0A6J8B7S9</accession>
<protein>
    <submittedName>
        <fullName evidence="2">Uncharacterized protein</fullName>
    </submittedName>
</protein>
<keyword evidence="1" id="KW-0175">Coiled coil</keyword>